<evidence type="ECO:0000313" key="2">
    <source>
        <dbReference type="EMBL" id="CAK0864746.1"/>
    </source>
</evidence>
<feature type="region of interest" description="Disordered" evidence="1">
    <location>
        <begin position="117"/>
        <end position="144"/>
    </location>
</feature>
<sequence>LERLARGSRHLCARVALLLLDLQNFTRTCFLRRRVGQGHDAVLIRRPAAAAGFALARHGRRPRVPRRGVPAAPALEQSELWRRRRLGAGGHGPGFRGVAHPRRKDELLLPLQLRHAHPRPGREHARRPAAASHQVRTVEQRHRV</sequence>
<reference evidence="2" key="1">
    <citation type="submission" date="2023-10" db="EMBL/GenBank/DDBJ databases">
        <authorList>
            <person name="Chen Y."/>
            <person name="Shah S."/>
            <person name="Dougan E. K."/>
            <person name="Thang M."/>
            <person name="Chan C."/>
        </authorList>
    </citation>
    <scope>NUCLEOTIDE SEQUENCE [LARGE SCALE GENOMIC DNA]</scope>
</reference>
<comment type="caution">
    <text evidence="2">The sequence shown here is derived from an EMBL/GenBank/DDBJ whole genome shotgun (WGS) entry which is preliminary data.</text>
</comment>
<dbReference type="Proteomes" id="UP001189429">
    <property type="component" value="Unassembled WGS sequence"/>
</dbReference>
<organism evidence="2 3">
    <name type="scientific">Prorocentrum cordatum</name>
    <dbReference type="NCBI Taxonomy" id="2364126"/>
    <lineage>
        <taxon>Eukaryota</taxon>
        <taxon>Sar</taxon>
        <taxon>Alveolata</taxon>
        <taxon>Dinophyceae</taxon>
        <taxon>Prorocentrales</taxon>
        <taxon>Prorocentraceae</taxon>
        <taxon>Prorocentrum</taxon>
    </lineage>
</organism>
<evidence type="ECO:0000313" key="3">
    <source>
        <dbReference type="Proteomes" id="UP001189429"/>
    </source>
</evidence>
<evidence type="ECO:0000256" key="1">
    <source>
        <dbReference type="SAM" id="MobiDB-lite"/>
    </source>
</evidence>
<feature type="non-terminal residue" evidence="2">
    <location>
        <position position="144"/>
    </location>
</feature>
<gene>
    <name evidence="2" type="ORF">PCOR1329_LOCUS52534</name>
</gene>
<keyword evidence="3" id="KW-1185">Reference proteome</keyword>
<accession>A0ABN9UX62</accession>
<name>A0ABN9UX62_9DINO</name>
<feature type="non-terminal residue" evidence="2">
    <location>
        <position position="1"/>
    </location>
</feature>
<dbReference type="EMBL" id="CAUYUJ010016393">
    <property type="protein sequence ID" value="CAK0864746.1"/>
    <property type="molecule type" value="Genomic_DNA"/>
</dbReference>
<feature type="compositionally biased region" description="Basic residues" evidence="1">
    <location>
        <begin position="117"/>
        <end position="127"/>
    </location>
</feature>
<protein>
    <submittedName>
        <fullName evidence="2">Uncharacterized protein</fullName>
    </submittedName>
</protein>
<proteinExistence type="predicted"/>